<accession>A0A136KL89</accession>
<protein>
    <submittedName>
        <fullName evidence="2">Uncharacterized protein</fullName>
    </submittedName>
</protein>
<feature type="transmembrane region" description="Helical" evidence="1">
    <location>
        <begin position="106"/>
        <end position="128"/>
    </location>
</feature>
<evidence type="ECO:0000313" key="3">
    <source>
        <dbReference type="Proteomes" id="UP000070449"/>
    </source>
</evidence>
<keyword evidence="1" id="KW-0472">Membrane</keyword>
<comment type="caution">
    <text evidence="2">The sequence shown here is derived from an EMBL/GenBank/DDBJ whole genome shotgun (WGS) entry which is preliminary data.</text>
</comment>
<dbReference type="Proteomes" id="UP000070449">
    <property type="component" value="Unassembled WGS sequence"/>
</dbReference>
<sequence length="136" mass="15187">MTPTLVKLIDYSLLPFALLVFGKVVGLYLTASVFGIELGLISVPEALLTFRTVADQADLQVLSSYSDLFMFVLVATGFSYVLIAALKFHDTHIDIKTVNILARYNLLMLIKTSYELYHSAAVWVIFYLDSNSGSFY</sequence>
<keyword evidence="1" id="KW-1133">Transmembrane helix</keyword>
<gene>
    <name evidence="2" type="ORF">UZ20_WS6002000074</name>
</gene>
<feature type="transmembrane region" description="Helical" evidence="1">
    <location>
        <begin position="12"/>
        <end position="36"/>
    </location>
</feature>
<dbReference type="EMBL" id="JYPD01000008">
    <property type="protein sequence ID" value="KXK10160.1"/>
    <property type="molecule type" value="Genomic_DNA"/>
</dbReference>
<feature type="transmembrane region" description="Helical" evidence="1">
    <location>
        <begin position="68"/>
        <end position="86"/>
    </location>
</feature>
<evidence type="ECO:0000256" key="1">
    <source>
        <dbReference type="SAM" id="Phobius"/>
    </source>
</evidence>
<name>A0A136KL89_9BACT</name>
<evidence type="ECO:0000313" key="2">
    <source>
        <dbReference type="EMBL" id="KXK10160.1"/>
    </source>
</evidence>
<keyword evidence="1" id="KW-0812">Transmembrane</keyword>
<reference evidence="2 3" key="1">
    <citation type="submission" date="2015-02" db="EMBL/GenBank/DDBJ databases">
        <title>Improved understanding of the partial-nitritation anammox process through 23 genomes representing the majority of the microbial community.</title>
        <authorList>
            <person name="Speth D.R."/>
            <person name="In T Zandt M."/>
            <person name="Guerrero Cruz S."/>
            <person name="Jetten M.S."/>
            <person name="Dutilh B.E."/>
        </authorList>
    </citation>
    <scope>NUCLEOTIDE SEQUENCE [LARGE SCALE GENOMIC DNA]</scope>
    <source>
        <strain evidence="2">OLB21</strain>
    </source>
</reference>
<proteinExistence type="predicted"/>
<organism evidence="2 3">
    <name type="scientific">candidate division WS6 bacterium OLB21</name>
    <dbReference type="NCBI Taxonomy" id="1617427"/>
    <lineage>
        <taxon>Bacteria</taxon>
        <taxon>Candidatus Dojkabacteria</taxon>
    </lineage>
</organism>
<dbReference type="AlphaFoldDB" id="A0A136KL89"/>